<evidence type="ECO:0000256" key="2">
    <source>
        <dbReference type="ARBA" id="ARBA00012438"/>
    </source>
</evidence>
<accession>A0A089P2X5</accession>
<evidence type="ECO:0000256" key="5">
    <source>
        <dbReference type="ARBA" id="ARBA00022777"/>
    </source>
</evidence>
<keyword evidence="4" id="KW-0547">Nucleotide-binding</keyword>
<evidence type="ECO:0000256" key="1">
    <source>
        <dbReference type="ARBA" id="ARBA00000085"/>
    </source>
</evidence>
<evidence type="ECO:0000256" key="3">
    <source>
        <dbReference type="ARBA" id="ARBA00022679"/>
    </source>
</evidence>
<comment type="catalytic activity">
    <reaction evidence="1">
        <text>ATP + protein L-histidine = ADP + protein N-phospho-L-histidine.</text>
        <dbReference type="EC" id="2.7.13.3"/>
    </reaction>
</comment>
<sequence>MPHFEFSVDAALLRELGERLVGQPHIALAELIKNSYDADAHNVEVIFDDDEIIVTDDGDGMSTSTFQNFWMRVGSPHKQEITETKFGRRPTGSKGIGRLAVQFLGSKLKLRTTPRGDTTNEMLATLDWSVATRAQELTKARVNYVERKRTAPYASNAFHGTEIKIESLNQIWKEPELKGLAQQVWQLQPPFRREGASDFAISLSHPDTDIEAAFEKQIGRNLDIWSARLRGRILQPVSGDLEGSRRFRLLLEFSGENPERHDYVVKNCQLHKCEFEIRVFSLYHKQRFGVQVEQARQYLKDYGGVHIYDAGFHLPYYGPDTDWLKTEIDHSHRLSASKLLPAELQIEQGLNNLPTMSRVYGVVNVDTGRERQAAVREHRLRLNEYLQIQASRDRLVDNPSYRALRDAVRYALDFYAVRQTVRMAPEATEQKRIGEVASARVRRVEEVLDSYKEKMPSTVYRAISAEVREAVSASETEAENAVKQMGLLGALATAGIAALAYEHEANKQLVDLESIAARLSSGRSTNDAESGAALQAWIKRARQTRALFAPLNDAENREHRAKLRAGAVIETISHNVAPLLGETRFEFDIPDNLRFPDGTVAEWSAIFQNVFINAANAMLDTPRHMISVSASEARGNHRILVQDTGVGVDLDVAEDLFQPFLRRLEISAARREMGLGGTGLGLAIVRMVANNLNCRVRFTKPTEGFSTAFELSWR</sequence>
<dbReference type="PROSITE" id="PS50109">
    <property type="entry name" value="HIS_KIN"/>
    <property type="match status" value="1"/>
</dbReference>
<dbReference type="GO" id="GO:0004673">
    <property type="term" value="F:protein histidine kinase activity"/>
    <property type="evidence" value="ECO:0007669"/>
    <property type="project" value="UniProtKB-EC"/>
</dbReference>
<dbReference type="eggNOG" id="COG4191">
    <property type="taxonomic scope" value="Bacteria"/>
</dbReference>
<keyword evidence="6" id="KW-0067">ATP-binding</keyword>
<reference evidence="8 9" key="1">
    <citation type="journal article" date="2014" name="PLoS ONE">
        <title>Genome Information of Methylobacterium oryzae, a Plant-Probiotic Methylotroph in the Phyllosphere.</title>
        <authorList>
            <person name="Kwak M.J."/>
            <person name="Jeong H."/>
            <person name="Madhaiyan M."/>
            <person name="Lee Y."/>
            <person name="Sa T.M."/>
            <person name="Oh T.K."/>
            <person name="Kim J.F."/>
        </authorList>
    </citation>
    <scope>NUCLEOTIDE SEQUENCE [LARGE SCALE GENOMIC DNA]</scope>
    <source>
        <strain evidence="8 9">CBMB20</strain>
    </source>
</reference>
<dbReference type="Pfam" id="PF13589">
    <property type="entry name" value="HATPase_c_3"/>
    <property type="match status" value="1"/>
</dbReference>
<dbReference type="EMBL" id="CP003811">
    <property type="protein sequence ID" value="AIQ93130.1"/>
    <property type="molecule type" value="Genomic_DNA"/>
</dbReference>
<dbReference type="EC" id="2.7.13.3" evidence="2"/>
<organism evidence="8 9">
    <name type="scientific">Methylobacterium oryzae CBMB20</name>
    <dbReference type="NCBI Taxonomy" id="693986"/>
    <lineage>
        <taxon>Bacteria</taxon>
        <taxon>Pseudomonadati</taxon>
        <taxon>Pseudomonadota</taxon>
        <taxon>Alphaproteobacteria</taxon>
        <taxon>Hyphomicrobiales</taxon>
        <taxon>Methylobacteriaceae</taxon>
        <taxon>Methylobacterium</taxon>
    </lineage>
</organism>
<dbReference type="KEGG" id="mor:MOC_5375"/>
<dbReference type="SMART" id="SM00387">
    <property type="entry name" value="HATPase_c"/>
    <property type="match status" value="1"/>
</dbReference>
<dbReference type="SUPFAM" id="SSF55874">
    <property type="entry name" value="ATPase domain of HSP90 chaperone/DNA topoisomerase II/histidine kinase"/>
    <property type="match status" value="2"/>
</dbReference>
<dbReference type="STRING" id="693986.MOC_5375"/>
<name>A0A089P2X5_9HYPH</name>
<evidence type="ECO:0000256" key="4">
    <source>
        <dbReference type="ARBA" id="ARBA00022741"/>
    </source>
</evidence>
<dbReference type="Proteomes" id="UP000029492">
    <property type="component" value="Chromosome"/>
</dbReference>
<keyword evidence="3" id="KW-0808">Transferase</keyword>
<gene>
    <name evidence="8" type="ORF">MOC_5375</name>
</gene>
<dbReference type="Pfam" id="PF02518">
    <property type="entry name" value="HATPase_c"/>
    <property type="match status" value="1"/>
</dbReference>
<proteinExistence type="predicted"/>
<evidence type="ECO:0000259" key="7">
    <source>
        <dbReference type="PROSITE" id="PS50109"/>
    </source>
</evidence>
<dbReference type="AlphaFoldDB" id="A0A089P2X5"/>
<dbReference type="InterPro" id="IPR005467">
    <property type="entry name" value="His_kinase_dom"/>
</dbReference>
<evidence type="ECO:0000313" key="9">
    <source>
        <dbReference type="Proteomes" id="UP000029492"/>
    </source>
</evidence>
<dbReference type="Gene3D" id="3.30.565.10">
    <property type="entry name" value="Histidine kinase-like ATPase, C-terminal domain"/>
    <property type="match status" value="2"/>
</dbReference>
<dbReference type="InterPro" id="IPR036890">
    <property type="entry name" value="HATPase_C_sf"/>
</dbReference>
<dbReference type="PANTHER" id="PTHR44936:SF10">
    <property type="entry name" value="SENSOR PROTEIN RSTB"/>
    <property type="match status" value="1"/>
</dbReference>
<keyword evidence="9" id="KW-1185">Reference proteome</keyword>
<dbReference type="PANTHER" id="PTHR44936">
    <property type="entry name" value="SENSOR PROTEIN CREC"/>
    <property type="match status" value="1"/>
</dbReference>
<dbReference type="HOGENOM" id="CLU_012281_2_0_5"/>
<protein>
    <recommendedName>
        <fullName evidence="2">histidine kinase</fullName>
        <ecNumber evidence="2">2.7.13.3</ecNumber>
    </recommendedName>
</protein>
<dbReference type="InterPro" id="IPR050980">
    <property type="entry name" value="2C_sensor_his_kinase"/>
</dbReference>
<dbReference type="GO" id="GO:0005524">
    <property type="term" value="F:ATP binding"/>
    <property type="evidence" value="ECO:0007669"/>
    <property type="project" value="UniProtKB-KW"/>
</dbReference>
<dbReference type="RefSeq" id="WP_043759912.1">
    <property type="nucleotide sequence ID" value="NZ_CP003811.1"/>
</dbReference>
<evidence type="ECO:0000313" key="8">
    <source>
        <dbReference type="EMBL" id="AIQ93130.1"/>
    </source>
</evidence>
<dbReference type="InterPro" id="IPR003594">
    <property type="entry name" value="HATPase_dom"/>
</dbReference>
<keyword evidence="5 8" id="KW-0418">Kinase</keyword>
<feature type="domain" description="Histidine kinase" evidence="7">
    <location>
        <begin position="500"/>
        <end position="714"/>
    </location>
</feature>
<evidence type="ECO:0000256" key="6">
    <source>
        <dbReference type="ARBA" id="ARBA00022840"/>
    </source>
</evidence>